<dbReference type="PANTHER" id="PTHR21115:SF0">
    <property type="entry name" value="GH06117P-RELATED"/>
    <property type="match status" value="1"/>
</dbReference>
<name>A0A6L2PCV6_COPFO</name>
<proteinExistence type="predicted"/>
<evidence type="ECO:0000259" key="1">
    <source>
        <dbReference type="Pfam" id="PF16013"/>
    </source>
</evidence>
<dbReference type="Pfam" id="PF16013">
    <property type="entry name" value="DUF4781"/>
    <property type="match status" value="1"/>
</dbReference>
<keyword evidence="3" id="KW-1185">Reference proteome</keyword>
<dbReference type="OrthoDB" id="6512497at2759"/>
<accession>A0A6L2PCV6</accession>
<dbReference type="AlphaFoldDB" id="A0A6L2PCV6"/>
<dbReference type="EMBL" id="BLKM01010456">
    <property type="protein sequence ID" value="GFG30379.1"/>
    <property type="molecule type" value="Genomic_DNA"/>
</dbReference>
<comment type="caution">
    <text evidence="2">The sequence shown here is derived from an EMBL/GenBank/DDBJ whole genome shotgun (WGS) entry which is preliminary data.</text>
</comment>
<dbReference type="InParanoid" id="A0A6L2PCV6"/>
<protein>
    <recommendedName>
        <fullName evidence="1">DUF4781 domain-containing protein</fullName>
    </recommendedName>
</protein>
<evidence type="ECO:0000313" key="2">
    <source>
        <dbReference type="EMBL" id="GFG30379.1"/>
    </source>
</evidence>
<dbReference type="Proteomes" id="UP000502823">
    <property type="component" value="Unassembled WGS sequence"/>
</dbReference>
<evidence type="ECO:0000313" key="3">
    <source>
        <dbReference type="Proteomes" id="UP000502823"/>
    </source>
</evidence>
<gene>
    <name evidence="2" type="ORF">Cfor_12949</name>
</gene>
<reference evidence="3" key="1">
    <citation type="submission" date="2020-01" db="EMBL/GenBank/DDBJ databases">
        <title>Draft genome sequence of the Termite Coptotermes fromosanus.</title>
        <authorList>
            <person name="Itakura S."/>
            <person name="Yosikawa Y."/>
            <person name="Umezawa K."/>
        </authorList>
    </citation>
    <scope>NUCLEOTIDE SEQUENCE [LARGE SCALE GENOMIC DNA]</scope>
</reference>
<organism evidence="2 3">
    <name type="scientific">Coptotermes formosanus</name>
    <name type="common">Formosan subterranean termite</name>
    <dbReference type="NCBI Taxonomy" id="36987"/>
    <lineage>
        <taxon>Eukaryota</taxon>
        <taxon>Metazoa</taxon>
        <taxon>Ecdysozoa</taxon>
        <taxon>Arthropoda</taxon>
        <taxon>Hexapoda</taxon>
        <taxon>Insecta</taxon>
        <taxon>Pterygota</taxon>
        <taxon>Neoptera</taxon>
        <taxon>Polyneoptera</taxon>
        <taxon>Dictyoptera</taxon>
        <taxon>Blattodea</taxon>
        <taxon>Blattoidea</taxon>
        <taxon>Termitoidae</taxon>
        <taxon>Rhinotermitidae</taxon>
        <taxon>Coptotermes</taxon>
    </lineage>
</organism>
<dbReference type="InterPro" id="IPR031962">
    <property type="entry name" value="DUF4781"/>
</dbReference>
<dbReference type="PANTHER" id="PTHR21115">
    <property type="entry name" value="GH06117P-RELATED"/>
    <property type="match status" value="1"/>
</dbReference>
<sequence length="768" mass="84263">MAVDWNSREMRMWKEEAVKEQQDYFDLLGTDMWRLFKPSDYNKLKRNIGFALFGLPDKETYENLNDSTGYTDEKLKHINKIFDVIKKGMKYHKDPENIWVSFLFVSGKAGDDFIRIPVIRIPVFDVVLPQNIIYFVDSCGRVYEGWQDYLKNNRIPECVLCHPKNGMYSAVNGIVEVEFGISPAGKTGRKVLEGFDVGGTVLGVGASGVLVAALCVPLEWPLVAGAAAVSMLSGGYTAGRSIQTLVDRGQHQQSIGLDTAESRNCWLGIGGCLMSLASGGATAAIARTAQTGAPVALAGQIAIKSVTVGSCVFNALGVTNGLANIITKAVSGKEITALDIFQFTSAVFFFTNSIISTQQALSLINSMGQDSPGGLQGIIQGFMNKISETVKQNNACQSIPPVIGGWSPMMSATAKGTTLFCICKWVSLKLFEITERLWKGLISMRDCVVEVRELLVNFWESWKEEIAKVAERICKEFGVKHWSEIVIRGLRLLAGAEPCYIREMAGTLITEKRSLVNCGTTVMPSQQRQVISGHDAVGGTVSHNNNGPNSLVVEETETSVSYDDEVISILAKFVGRQGCRNPADFAEYMTFICKFVKSQFLEEKSHYEKTWAAVKKFSPDVNVEDFVKEYGISGNPNNHFIQEVFKKFRSEEKDGFTLLKLAYDSQNVCTSAQKLGGQTSFEGDGVSFHPFYNKHGLASNKMLSKEQYCEMAAELTGQHADRDSICMSACGTTAVMQVNGGVDIIMVHCLLEDGKVSGIAALLRSPSE</sequence>
<feature type="domain" description="DUF4781" evidence="1">
    <location>
        <begin position="131"/>
        <end position="369"/>
    </location>
</feature>